<evidence type="ECO:0000313" key="5">
    <source>
        <dbReference type="Proteomes" id="UP001176961"/>
    </source>
</evidence>
<evidence type="ECO:0000259" key="3">
    <source>
        <dbReference type="PROSITE" id="PS50015"/>
    </source>
</evidence>
<name>A0AA36GJT2_CYLNA</name>
<dbReference type="SUPFAM" id="SSF47862">
    <property type="entry name" value="Saposin"/>
    <property type="match status" value="1"/>
</dbReference>
<evidence type="ECO:0000313" key="4">
    <source>
        <dbReference type="EMBL" id="CAJ0593063.1"/>
    </source>
</evidence>
<dbReference type="PROSITE" id="PS50015">
    <property type="entry name" value="SAP_B"/>
    <property type="match status" value="1"/>
</dbReference>
<dbReference type="InterPro" id="IPR008139">
    <property type="entry name" value="SaposinB_dom"/>
</dbReference>
<feature type="domain" description="Saposin B-type" evidence="3">
    <location>
        <begin position="22"/>
        <end position="100"/>
    </location>
</feature>
<gene>
    <name evidence="4" type="ORF">CYNAS_LOCUS5046</name>
</gene>
<protein>
    <recommendedName>
        <fullName evidence="3">Saposin B-type domain-containing protein</fullName>
    </recommendedName>
</protein>
<proteinExistence type="predicted"/>
<comment type="caution">
    <text evidence="4">The sequence shown here is derived from an EMBL/GenBank/DDBJ whole genome shotgun (WGS) entry which is preliminary data.</text>
</comment>
<evidence type="ECO:0000256" key="2">
    <source>
        <dbReference type="SAM" id="SignalP"/>
    </source>
</evidence>
<reference evidence="4" key="1">
    <citation type="submission" date="2023-07" db="EMBL/GenBank/DDBJ databases">
        <authorList>
            <consortium name="CYATHOMIX"/>
        </authorList>
    </citation>
    <scope>NUCLEOTIDE SEQUENCE</scope>
    <source>
        <strain evidence="4">N/A</strain>
    </source>
</reference>
<sequence length="100" mass="10969">MRLLLVFLAVIVLAEGYAAYWDLPLCGLCQDLVGYLKGKLEGGVDDVQKIATQFCGEKAPILLQGACKSFVEDSMSRIVALLKEKVDVTKICTIIKMCKN</sequence>
<evidence type="ECO:0000256" key="1">
    <source>
        <dbReference type="ARBA" id="ARBA00023157"/>
    </source>
</evidence>
<dbReference type="InterPro" id="IPR011001">
    <property type="entry name" value="Saposin-like"/>
</dbReference>
<organism evidence="4 5">
    <name type="scientific">Cylicocyclus nassatus</name>
    <name type="common">Nematode worm</name>
    <dbReference type="NCBI Taxonomy" id="53992"/>
    <lineage>
        <taxon>Eukaryota</taxon>
        <taxon>Metazoa</taxon>
        <taxon>Ecdysozoa</taxon>
        <taxon>Nematoda</taxon>
        <taxon>Chromadorea</taxon>
        <taxon>Rhabditida</taxon>
        <taxon>Rhabditina</taxon>
        <taxon>Rhabditomorpha</taxon>
        <taxon>Strongyloidea</taxon>
        <taxon>Strongylidae</taxon>
        <taxon>Cylicocyclus</taxon>
    </lineage>
</organism>
<dbReference type="SMART" id="SM00741">
    <property type="entry name" value="SapB"/>
    <property type="match status" value="1"/>
</dbReference>
<keyword evidence="2" id="KW-0732">Signal</keyword>
<feature type="signal peptide" evidence="2">
    <location>
        <begin position="1"/>
        <end position="18"/>
    </location>
</feature>
<dbReference type="Gene3D" id="1.10.225.10">
    <property type="entry name" value="Saposin-like"/>
    <property type="match status" value="1"/>
</dbReference>
<dbReference type="EMBL" id="CATQJL010000112">
    <property type="protein sequence ID" value="CAJ0593063.1"/>
    <property type="molecule type" value="Genomic_DNA"/>
</dbReference>
<dbReference type="AlphaFoldDB" id="A0AA36GJT2"/>
<feature type="chain" id="PRO_5041209525" description="Saposin B-type domain-containing protein" evidence="2">
    <location>
        <begin position="19"/>
        <end position="100"/>
    </location>
</feature>
<keyword evidence="1" id="KW-1015">Disulfide bond</keyword>
<keyword evidence="5" id="KW-1185">Reference proteome</keyword>
<accession>A0AA36GJT2</accession>
<dbReference type="Proteomes" id="UP001176961">
    <property type="component" value="Unassembled WGS sequence"/>
</dbReference>